<feature type="transmembrane region" description="Helical" evidence="1">
    <location>
        <begin position="73"/>
        <end position="91"/>
    </location>
</feature>
<dbReference type="AlphaFoldDB" id="A0A3N4IDW2"/>
<keyword evidence="1" id="KW-0812">Transmembrane</keyword>
<dbReference type="Proteomes" id="UP000275078">
    <property type="component" value="Unassembled WGS sequence"/>
</dbReference>
<organism evidence="2 3">
    <name type="scientific">Ascobolus immersus RN42</name>
    <dbReference type="NCBI Taxonomy" id="1160509"/>
    <lineage>
        <taxon>Eukaryota</taxon>
        <taxon>Fungi</taxon>
        <taxon>Dikarya</taxon>
        <taxon>Ascomycota</taxon>
        <taxon>Pezizomycotina</taxon>
        <taxon>Pezizomycetes</taxon>
        <taxon>Pezizales</taxon>
        <taxon>Ascobolaceae</taxon>
        <taxon>Ascobolus</taxon>
    </lineage>
</organism>
<evidence type="ECO:0000256" key="1">
    <source>
        <dbReference type="SAM" id="Phobius"/>
    </source>
</evidence>
<keyword evidence="1" id="KW-0472">Membrane</keyword>
<reference evidence="2 3" key="1">
    <citation type="journal article" date="2018" name="Nat. Ecol. Evol.">
        <title>Pezizomycetes genomes reveal the molecular basis of ectomycorrhizal truffle lifestyle.</title>
        <authorList>
            <person name="Murat C."/>
            <person name="Payen T."/>
            <person name="Noel B."/>
            <person name="Kuo A."/>
            <person name="Morin E."/>
            <person name="Chen J."/>
            <person name="Kohler A."/>
            <person name="Krizsan K."/>
            <person name="Balestrini R."/>
            <person name="Da Silva C."/>
            <person name="Montanini B."/>
            <person name="Hainaut M."/>
            <person name="Levati E."/>
            <person name="Barry K.W."/>
            <person name="Belfiori B."/>
            <person name="Cichocki N."/>
            <person name="Clum A."/>
            <person name="Dockter R.B."/>
            <person name="Fauchery L."/>
            <person name="Guy J."/>
            <person name="Iotti M."/>
            <person name="Le Tacon F."/>
            <person name="Lindquist E.A."/>
            <person name="Lipzen A."/>
            <person name="Malagnac F."/>
            <person name="Mello A."/>
            <person name="Molinier V."/>
            <person name="Miyauchi S."/>
            <person name="Poulain J."/>
            <person name="Riccioni C."/>
            <person name="Rubini A."/>
            <person name="Sitrit Y."/>
            <person name="Splivallo R."/>
            <person name="Traeger S."/>
            <person name="Wang M."/>
            <person name="Zifcakova L."/>
            <person name="Wipf D."/>
            <person name="Zambonelli A."/>
            <person name="Paolocci F."/>
            <person name="Nowrousian M."/>
            <person name="Ottonello S."/>
            <person name="Baldrian P."/>
            <person name="Spatafora J.W."/>
            <person name="Henrissat B."/>
            <person name="Nagy L.G."/>
            <person name="Aury J.M."/>
            <person name="Wincker P."/>
            <person name="Grigoriev I.V."/>
            <person name="Bonfante P."/>
            <person name="Martin F.M."/>
        </authorList>
    </citation>
    <scope>NUCLEOTIDE SEQUENCE [LARGE SCALE GENOMIC DNA]</scope>
    <source>
        <strain evidence="2 3">RN42</strain>
    </source>
</reference>
<sequence length="187" mass="21468">MRSSKIIPTVGRLFHSRAAFFNSHPGTNPFFLRNPRPALSFRISPNFSTPGPRFFSTTPPRLHRPPGSPRKPYRFFFTFFPFPFFLFSASSRRAFSRDNKLDPVTLAVYTASYFIGFIIFFRIFLLMVFGDVEKQMEEAERRQRVIVNGGEPGGEVVYSERGGKRVEVPGQIEGTGKAEGEWVWKDE</sequence>
<dbReference type="EMBL" id="ML119659">
    <property type="protein sequence ID" value="RPA84333.1"/>
    <property type="molecule type" value="Genomic_DNA"/>
</dbReference>
<proteinExistence type="predicted"/>
<evidence type="ECO:0000313" key="2">
    <source>
        <dbReference type="EMBL" id="RPA84333.1"/>
    </source>
</evidence>
<feature type="transmembrane region" description="Helical" evidence="1">
    <location>
        <begin position="111"/>
        <end position="132"/>
    </location>
</feature>
<accession>A0A3N4IDW2</accession>
<keyword evidence="1" id="KW-1133">Transmembrane helix</keyword>
<protein>
    <submittedName>
        <fullName evidence="2">Uncharacterized protein</fullName>
    </submittedName>
</protein>
<gene>
    <name evidence="2" type="ORF">BJ508DRAFT_374319</name>
</gene>
<name>A0A3N4IDW2_ASCIM</name>
<evidence type="ECO:0000313" key="3">
    <source>
        <dbReference type="Proteomes" id="UP000275078"/>
    </source>
</evidence>
<keyword evidence="3" id="KW-1185">Reference proteome</keyword>